<evidence type="ECO:0000259" key="5">
    <source>
        <dbReference type="Pfam" id="PF08341"/>
    </source>
</evidence>
<dbReference type="EMBL" id="FZOF01000019">
    <property type="protein sequence ID" value="SNT29218.1"/>
    <property type="molecule type" value="Genomic_DNA"/>
</dbReference>
<feature type="domain" description="Thioester" evidence="5">
    <location>
        <begin position="87"/>
        <end position="190"/>
    </location>
</feature>
<accession>A0A239LH59</accession>
<feature type="transmembrane region" description="Helical" evidence="2">
    <location>
        <begin position="443"/>
        <end position="462"/>
    </location>
</feature>
<keyword evidence="2" id="KW-1133">Transmembrane helix</keyword>
<reference evidence="6 7" key="1">
    <citation type="submission" date="2017-06" db="EMBL/GenBank/DDBJ databases">
        <authorList>
            <person name="Kim H.J."/>
            <person name="Triplett B.A."/>
        </authorList>
    </citation>
    <scope>NUCLEOTIDE SEQUENCE [LARGE SCALE GENOMIC DNA]</scope>
    <source>
        <strain evidence="6 7">CGMCC 4.1858</strain>
    </source>
</reference>
<dbReference type="GO" id="GO:0016042">
    <property type="term" value="P:lipid catabolic process"/>
    <property type="evidence" value="ECO:0007669"/>
    <property type="project" value="InterPro"/>
</dbReference>
<feature type="compositionally biased region" description="Low complexity" evidence="1">
    <location>
        <begin position="405"/>
        <end position="416"/>
    </location>
</feature>
<sequence length="472" mass="47519">MFTVRRRGAARLSVAMVASGLLAAGSIAVAGSAIADDATPTAPGATATLGGLKTADKAVIKEEGKAEEHVSAGLFEMSVDGGGTIQTYCIDIKNPTQTEAKYKEVSWDQSSLHDNDDAGKINWILQNSYPQVDDLSALQKTAEIEDGALTPELAAAGTQVAIWRFSDKADVTAVNPVAEQLADWLEGNAKDLKEPAASLTLDPPAVSGKAGDLLGPIKVGTNAATVQVSPAPGNPSGVKVTDKNGTAVTSAKDGDELYFDVAAGTPDGTTSLTATANTKLPVGRAFTGVDSTTQVQILAGSSDSSVSATATGTWAAKGPIPAVSAEVNCAKNGLDVTAANEGDQPFTFKLADKDYTVEAGKSETITVPVAEDQHYKVTISGPEGFEKTFEGVLDCQTAGNGGGTPSSSPSPATAGGSSEGTGDIGSTTGGDLAETGSSSATPVIAGIAIALVVVGGGAVFFLRKKKAAPSAE</sequence>
<dbReference type="OrthoDB" id="2676146at2"/>
<feature type="chain" id="PRO_5012173010" evidence="3">
    <location>
        <begin position="36"/>
        <end position="472"/>
    </location>
</feature>
<evidence type="ECO:0000256" key="3">
    <source>
        <dbReference type="SAM" id="SignalP"/>
    </source>
</evidence>
<dbReference type="InterPro" id="IPR013552">
    <property type="entry name" value="Thioester_dom"/>
</dbReference>
<evidence type="ECO:0000313" key="7">
    <source>
        <dbReference type="Proteomes" id="UP000198280"/>
    </source>
</evidence>
<evidence type="ECO:0000256" key="2">
    <source>
        <dbReference type="SAM" id="Phobius"/>
    </source>
</evidence>
<dbReference type="Proteomes" id="UP000198280">
    <property type="component" value="Unassembled WGS sequence"/>
</dbReference>
<dbReference type="GO" id="GO:0004629">
    <property type="term" value="F:phospholipase C activity"/>
    <property type="evidence" value="ECO:0007669"/>
    <property type="project" value="InterPro"/>
</dbReference>
<gene>
    <name evidence="6" type="ORF">SAMN05216252_119138</name>
</gene>
<keyword evidence="2" id="KW-0812">Transmembrane</keyword>
<keyword evidence="2" id="KW-0472">Membrane</keyword>
<dbReference type="NCBIfam" id="TIGR03934">
    <property type="entry name" value="TQXA_dom"/>
    <property type="match status" value="1"/>
</dbReference>
<evidence type="ECO:0000256" key="1">
    <source>
        <dbReference type="SAM" id="MobiDB-lite"/>
    </source>
</evidence>
<feature type="region of interest" description="Disordered" evidence="1">
    <location>
        <begin position="396"/>
        <end position="436"/>
    </location>
</feature>
<dbReference type="Gene3D" id="1.10.150.480">
    <property type="match status" value="1"/>
</dbReference>
<dbReference type="NCBIfam" id="TIGR01167">
    <property type="entry name" value="LPXTG_anchor"/>
    <property type="match status" value="1"/>
</dbReference>
<dbReference type="InterPro" id="IPR023849">
    <property type="entry name" value="TQXA_dom"/>
</dbReference>
<keyword evidence="7" id="KW-1185">Reference proteome</keyword>
<dbReference type="AlphaFoldDB" id="A0A239LH59"/>
<dbReference type="NCBIfam" id="NF041528">
    <property type="entry name" value="strep_LAETG"/>
    <property type="match status" value="1"/>
</dbReference>
<evidence type="ECO:0000259" key="4">
    <source>
        <dbReference type="Pfam" id="PF05506"/>
    </source>
</evidence>
<dbReference type="Pfam" id="PF08341">
    <property type="entry name" value="TED"/>
    <property type="match status" value="1"/>
</dbReference>
<feature type="signal peptide" evidence="3">
    <location>
        <begin position="1"/>
        <end position="35"/>
    </location>
</feature>
<dbReference type="InterPro" id="IPR008475">
    <property type="entry name" value="PLipase_C_C"/>
</dbReference>
<organism evidence="6 7">
    <name type="scientific">Actinacidiphila glaucinigra</name>
    <dbReference type="NCBI Taxonomy" id="235986"/>
    <lineage>
        <taxon>Bacteria</taxon>
        <taxon>Bacillati</taxon>
        <taxon>Actinomycetota</taxon>
        <taxon>Actinomycetes</taxon>
        <taxon>Kitasatosporales</taxon>
        <taxon>Streptomycetaceae</taxon>
        <taxon>Actinacidiphila</taxon>
    </lineage>
</organism>
<feature type="domain" description="Bacterial phospholipase C C-terminal" evidence="4">
    <location>
        <begin position="321"/>
        <end position="391"/>
    </location>
</feature>
<evidence type="ECO:0000313" key="6">
    <source>
        <dbReference type="EMBL" id="SNT29218.1"/>
    </source>
</evidence>
<name>A0A239LH59_9ACTN</name>
<dbReference type="Pfam" id="PF05506">
    <property type="entry name" value="PLipase_C_C"/>
    <property type="match status" value="1"/>
</dbReference>
<dbReference type="RefSeq" id="WP_089226976.1">
    <property type="nucleotide sequence ID" value="NZ_FZOF01000019.1"/>
</dbReference>
<keyword evidence="3" id="KW-0732">Signal</keyword>
<proteinExistence type="predicted"/>
<protein>
    <submittedName>
        <fullName evidence="6">LPXTG-motif cell wall anchor domain-containing protein/TQXA domain-containing protein</fullName>
    </submittedName>
</protein>